<dbReference type="GeneID" id="136813842"/>
<name>A0A7M5TYE1_9CNID</name>
<feature type="region of interest" description="Disordered" evidence="4">
    <location>
        <begin position="249"/>
        <end position="292"/>
    </location>
</feature>
<proteinExistence type="predicted"/>
<dbReference type="EnsemblMetazoa" id="CLYHEMT003482.1">
    <property type="protein sequence ID" value="CLYHEMP003482.1"/>
    <property type="gene ID" value="CLYHEMG003482"/>
</dbReference>
<dbReference type="SUPFAM" id="SSF52540">
    <property type="entry name" value="P-loop containing nucleoside triphosphate hydrolases"/>
    <property type="match status" value="1"/>
</dbReference>
<feature type="compositionally biased region" description="Pro residues" evidence="4">
    <location>
        <begin position="277"/>
        <end position="288"/>
    </location>
</feature>
<accession>A0A7M5TYE1</accession>
<feature type="compositionally biased region" description="Polar residues" evidence="4">
    <location>
        <begin position="83"/>
        <end position="148"/>
    </location>
</feature>
<evidence type="ECO:0000256" key="2">
    <source>
        <dbReference type="ARBA" id="ARBA00022490"/>
    </source>
</evidence>
<feature type="region of interest" description="Disordered" evidence="4">
    <location>
        <begin position="1"/>
        <end position="150"/>
    </location>
</feature>
<dbReference type="PANTHER" id="PTHR45690:SF19">
    <property type="entry name" value="NACHT, LRR AND PYD DOMAINS-CONTAINING PROTEIN 3"/>
    <property type="match status" value="1"/>
</dbReference>
<protein>
    <recommendedName>
        <fullName evidence="5">NACHT domain-containing protein</fullName>
    </recommendedName>
</protein>
<dbReference type="Gene3D" id="3.40.50.300">
    <property type="entry name" value="P-loop containing nucleotide triphosphate hydrolases"/>
    <property type="match status" value="1"/>
</dbReference>
<feature type="compositionally biased region" description="Polar residues" evidence="4">
    <location>
        <begin position="57"/>
        <end position="76"/>
    </location>
</feature>
<dbReference type="PANTHER" id="PTHR45690">
    <property type="entry name" value="NACHT, LRR AND PYD DOMAINS-CONTAINING PROTEIN 12"/>
    <property type="match status" value="1"/>
</dbReference>
<dbReference type="InterPro" id="IPR007111">
    <property type="entry name" value="NACHT_NTPase"/>
</dbReference>
<dbReference type="PROSITE" id="PS50837">
    <property type="entry name" value="NACHT"/>
    <property type="match status" value="1"/>
</dbReference>
<keyword evidence="2" id="KW-0963">Cytoplasm</keyword>
<evidence type="ECO:0000256" key="1">
    <source>
        <dbReference type="ARBA" id="ARBA00004496"/>
    </source>
</evidence>
<evidence type="ECO:0000259" key="5">
    <source>
        <dbReference type="PROSITE" id="PS50837"/>
    </source>
</evidence>
<keyword evidence="3" id="KW-0677">Repeat</keyword>
<comment type="subcellular location">
    <subcellularLocation>
        <location evidence="1">Cytoplasm</location>
    </subcellularLocation>
</comment>
<feature type="compositionally biased region" description="Basic and acidic residues" evidence="4">
    <location>
        <begin position="260"/>
        <end position="272"/>
    </location>
</feature>
<dbReference type="Proteomes" id="UP000594262">
    <property type="component" value="Unplaced"/>
</dbReference>
<evidence type="ECO:0000313" key="7">
    <source>
        <dbReference type="Proteomes" id="UP000594262"/>
    </source>
</evidence>
<dbReference type="GO" id="GO:0005737">
    <property type="term" value="C:cytoplasm"/>
    <property type="evidence" value="ECO:0007669"/>
    <property type="project" value="UniProtKB-SubCell"/>
</dbReference>
<reference evidence="6" key="1">
    <citation type="submission" date="2021-01" db="UniProtKB">
        <authorList>
            <consortium name="EnsemblMetazoa"/>
        </authorList>
    </citation>
    <scope>IDENTIFICATION</scope>
</reference>
<dbReference type="InterPro" id="IPR050637">
    <property type="entry name" value="NLRP_innate_immun_reg"/>
</dbReference>
<keyword evidence="7" id="KW-1185">Reference proteome</keyword>
<organism evidence="6 7">
    <name type="scientific">Clytia hemisphaerica</name>
    <dbReference type="NCBI Taxonomy" id="252671"/>
    <lineage>
        <taxon>Eukaryota</taxon>
        <taxon>Metazoa</taxon>
        <taxon>Cnidaria</taxon>
        <taxon>Hydrozoa</taxon>
        <taxon>Hydroidolina</taxon>
        <taxon>Leptothecata</taxon>
        <taxon>Obeliida</taxon>
        <taxon>Clytiidae</taxon>
        <taxon>Clytia</taxon>
    </lineage>
</organism>
<dbReference type="OrthoDB" id="120976at2759"/>
<evidence type="ECO:0000256" key="3">
    <source>
        <dbReference type="ARBA" id="ARBA00022737"/>
    </source>
</evidence>
<feature type="compositionally biased region" description="Basic and acidic residues" evidence="4">
    <location>
        <begin position="370"/>
        <end position="387"/>
    </location>
</feature>
<dbReference type="RefSeq" id="XP_066926433.1">
    <property type="nucleotide sequence ID" value="XM_067070332.1"/>
</dbReference>
<evidence type="ECO:0000313" key="6">
    <source>
        <dbReference type="EnsemblMetazoa" id="CLYHEMP003482.1"/>
    </source>
</evidence>
<feature type="region of interest" description="Disordered" evidence="4">
    <location>
        <begin position="357"/>
        <end position="393"/>
    </location>
</feature>
<sequence length="1386" mass="157950">MSALGGPSQPATTTDQGGSGQPATTTNHGGPGHPATTTNQRKPGLKRRYSCQGGPGQSATTTDQAGLSQPPTTTDQGGPGQPPTTTSQGGPIQPATTTNHGGPGQPATTTDQGEPCQPATTTDQGGPGQPVTTTDQSEPGQPATTTDQGDADTCVRHAIAKAITQHAHDYKNYDFKLDYVLGVTENINRTIGSLWPSAYDGWSFHAMDQREVECGKNKHYSITTKVEKISKENSSNWKEALQQLEERHIKEKENDEEQEAPNKLENIDREKMLPSSRPKPPNGPPQPTPTAYDANPMYVLTYYPNKKEHHCVFVKSVVNGYFNCLNSWGKLEAEPKVLTTEKGNKLWKIALKYDKATNSHRQENANPTEDSSRREDRKDKSEGKQENTKPGSRCLDEVLDHISKKLTFKESKKLLRNLQIADGDPNKEVSEKLEDVPWFKIKNMLELLGKYEIIDHIKKNTFITQGLRAASNNLRQYYVKQLKDYHLDQPLSPYTEDTVNVKREDVYIDLVVLPSSTVDKEWSNSDRAALKEQQKIPKAACTKDIDQILPSDDEAVYVRGVGGIGKTTLLDMFTYKWAKAEIDNSTENAFIFKFTCRDLNNTSDSFKNLEELFCKKFPEVLKFVSFDDLREISDRVLIVVDGIDELKDLYSSENSPDNLKHIVFDLIDPKCHWLPNHKVIACGRPKAIEFVKKQLPVNSKRKNIEVCGFDDENIRRYINNFFGGRQRKAAVQEIIKNSYDLRIMARVPVFLYAICQVYQEELITTKINTQTELYFFTTLIFIRNHFNKLSPSCANLMEIVNDKTVAEVLLCLMELSATTYMQNKVVFQESDIKSFHPLTLLEETGLLSKHSSNLSKPMFQFRHLFLHEYFTGLHISVTKDITPFNGNRELSSCKPTILGIQRMLEMKENELFLTLYNQLQKIYQSRTPEEASSREKIFDEFVGSFLKIPYSMRENAATLCIDTGHSDCVEFLTLYKESRDNLIPKPFKSANIDIQSYQYKDVRNIVNLINDLDIKNIKNFDVENPSYNEDELYLISLSPLKDEYEMTIDIDDRTRYYFCSQRKLHIKSTFPSLKEISDILLQKSTSFAVRTESFINNSDEVVNVTNLLRQLSSYNKPIVLETVKMNSRYVRDFVNLIKDLNIPNIGDISIELPSYNEDEKQLISLLVGEKYETKVEYIWRDRPLFNCKRGKLIIRCLCSSLNELQDDLLQKSTSFYVAFYGDINDKIRVTDVNNLLRQLSAYDKPITLSYIVIKSRYVRDFVDLLKDLNIRNIVKIQIQDLSYSEDEKHLIALASGEEFEMKIVIPNTFGKSPLECEPGKLYVHARLFSSFMKIPDDVLKKATLFFLEVQDSDALTENEAISIIRRLASYNKPITLKGVRSPAFYC</sequence>
<feature type="domain" description="NACHT" evidence="5">
    <location>
        <begin position="554"/>
        <end position="687"/>
    </location>
</feature>
<feature type="compositionally biased region" description="Polar residues" evidence="4">
    <location>
        <begin position="9"/>
        <end position="28"/>
    </location>
</feature>
<dbReference type="Pfam" id="PF05729">
    <property type="entry name" value="NACHT"/>
    <property type="match status" value="1"/>
</dbReference>
<evidence type="ECO:0000256" key="4">
    <source>
        <dbReference type="SAM" id="MobiDB-lite"/>
    </source>
</evidence>
<dbReference type="InterPro" id="IPR027417">
    <property type="entry name" value="P-loop_NTPase"/>
</dbReference>